<dbReference type="Pfam" id="PF00134">
    <property type="entry name" value="Cyclin_N"/>
    <property type="match status" value="1"/>
</dbReference>
<protein>
    <recommendedName>
        <fullName evidence="1">Cyclin N-terminal domain-containing protein</fullName>
    </recommendedName>
</protein>
<sequence>MTLSKIRSLKSRLLNFGIAQDLELSTIALSYVYFEKLVLARMINKANRRLVAGVCLLLAVKVNERKERRVPQVTAKQLREREFSIYATLGFNLYISPREFMPHLERIFAQLGRSFAKQCYMSLSDRPIYAHLGYRPP</sequence>
<evidence type="ECO:0000313" key="2">
    <source>
        <dbReference type="EMBL" id="RKP08162.1"/>
    </source>
</evidence>
<keyword evidence="3" id="KW-1185">Reference proteome</keyword>
<dbReference type="Proteomes" id="UP000271241">
    <property type="component" value="Unassembled WGS sequence"/>
</dbReference>
<dbReference type="EMBL" id="KZ992630">
    <property type="protein sequence ID" value="RKP08162.1"/>
    <property type="molecule type" value="Genomic_DNA"/>
</dbReference>
<dbReference type="PANTHER" id="PTHR22896">
    <property type="entry name" value="CDK5 AND ABL1 ENZYME SUBSTRATE 1"/>
    <property type="match status" value="1"/>
</dbReference>
<dbReference type="OrthoDB" id="5353095at2759"/>
<dbReference type="GO" id="GO:0051726">
    <property type="term" value="P:regulation of cell cycle"/>
    <property type="evidence" value="ECO:0007669"/>
    <property type="project" value="InterPro"/>
</dbReference>
<dbReference type="PANTHER" id="PTHR22896:SF0">
    <property type="entry name" value="CYCLIN N-TERMINAL DOMAIN-CONTAINING PROTEIN"/>
    <property type="match status" value="1"/>
</dbReference>
<organism evidence="2 3">
    <name type="scientific">Thamnocephalis sphaerospora</name>
    <dbReference type="NCBI Taxonomy" id="78915"/>
    <lineage>
        <taxon>Eukaryota</taxon>
        <taxon>Fungi</taxon>
        <taxon>Fungi incertae sedis</taxon>
        <taxon>Zoopagomycota</taxon>
        <taxon>Zoopagomycotina</taxon>
        <taxon>Zoopagomycetes</taxon>
        <taxon>Zoopagales</taxon>
        <taxon>Sigmoideomycetaceae</taxon>
        <taxon>Thamnocephalis</taxon>
    </lineage>
</organism>
<dbReference type="SUPFAM" id="SSF47954">
    <property type="entry name" value="Cyclin-like"/>
    <property type="match status" value="1"/>
</dbReference>
<evidence type="ECO:0000313" key="3">
    <source>
        <dbReference type="Proteomes" id="UP000271241"/>
    </source>
</evidence>
<accession>A0A4P9XQH3</accession>
<evidence type="ECO:0000259" key="1">
    <source>
        <dbReference type="Pfam" id="PF00134"/>
    </source>
</evidence>
<dbReference type="AlphaFoldDB" id="A0A4P9XQH3"/>
<proteinExistence type="predicted"/>
<reference evidence="3" key="1">
    <citation type="journal article" date="2018" name="Nat. Microbiol.">
        <title>Leveraging single-cell genomics to expand the fungal tree of life.</title>
        <authorList>
            <person name="Ahrendt S.R."/>
            <person name="Quandt C.A."/>
            <person name="Ciobanu D."/>
            <person name="Clum A."/>
            <person name="Salamov A."/>
            <person name="Andreopoulos B."/>
            <person name="Cheng J.F."/>
            <person name="Woyke T."/>
            <person name="Pelin A."/>
            <person name="Henrissat B."/>
            <person name="Reynolds N.K."/>
            <person name="Benny G.L."/>
            <person name="Smith M.E."/>
            <person name="James T.Y."/>
            <person name="Grigoriev I.V."/>
        </authorList>
    </citation>
    <scope>NUCLEOTIDE SEQUENCE [LARGE SCALE GENOMIC DNA]</scope>
    <source>
        <strain evidence="3">RSA 1356</strain>
    </source>
</reference>
<name>A0A4P9XQH3_9FUNG</name>
<gene>
    <name evidence="2" type="ORF">THASP1DRAFT_16032</name>
</gene>
<dbReference type="Gene3D" id="1.10.472.10">
    <property type="entry name" value="Cyclin-like"/>
    <property type="match status" value="1"/>
</dbReference>
<dbReference type="STRING" id="78915.A0A4P9XQH3"/>
<dbReference type="InterPro" id="IPR036915">
    <property type="entry name" value="Cyclin-like_sf"/>
</dbReference>
<dbReference type="InterPro" id="IPR006671">
    <property type="entry name" value="Cyclin_N"/>
</dbReference>
<dbReference type="InterPro" id="IPR012388">
    <property type="entry name" value="CABLES1/2"/>
</dbReference>
<feature type="domain" description="Cyclin N-terminal" evidence="1">
    <location>
        <begin position="18"/>
        <end position="93"/>
    </location>
</feature>